<name>C0ZMF5_RHOE4</name>
<dbReference type="RefSeq" id="WP_020908696.1">
    <property type="nucleotide sequence ID" value="NC_012490.1"/>
</dbReference>
<dbReference type="Pfam" id="PF01844">
    <property type="entry name" value="HNH"/>
    <property type="match status" value="1"/>
</dbReference>
<dbReference type="Gene3D" id="1.10.30.50">
    <property type="match status" value="1"/>
</dbReference>
<dbReference type="GO" id="GO:0008270">
    <property type="term" value="F:zinc ion binding"/>
    <property type="evidence" value="ECO:0007669"/>
    <property type="project" value="InterPro"/>
</dbReference>
<feature type="domain" description="HNH nuclease" evidence="2">
    <location>
        <begin position="17"/>
        <end position="73"/>
    </location>
</feature>
<dbReference type="InterPro" id="IPR002711">
    <property type="entry name" value="HNH"/>
</dbReference>
<evidence type="ECO:0000313" key="4">
    <source>
        <dbReference type="Proteomes" id="UP000002204"/>
    </source>
</evidence>
<organism evidence="3 4">
    <name type="scientific">Rhodococcus erythropolis (strain PR4 / NBRC 100887)</name>
    <dbReference type="NCBI Taxonomy" id="234621"/>
    <lineage>
        <taxon>Bacteria</taxon>
        <taxon>Bacillati</taxon>
        <taxon>Actinomycetota</taxon>
        <taxon>Actinomycetes</taxon>
        <taxon>Mycobacteriales</taxon>
        <taxon>Nocardiaceae</taxon>
        <taxon>Rhodococcus</taxon>
        <taxon>Rhodococcus erythropolis group</taxon>
    </lineage>
</organism>
<feature type="region of interest" description="Disordered" evidence="1">
    <location>
        <begin position="78"/>
        <end position="143"/>
    </location>
</feature>
<dbReference type="InterPro" id="IPR003615">
    <property type="entry name" value="HNH_nuc"/>
</dbReference>
<dbReference type="EMBL" id="AP008957">
    <property type="protein sequence ID" value="BAH35213.1"/>
    <property type="molecule type" value="Genomic_DNA"/>
</dbReference>
<evidence type="ECO:0000313" key="3">
    <source>
        <dbReference type="EMBL" id="BAH35213.1"/>
    </source>
</evidence>
<dbReference type="AlphaFoldDB" id="C0ZMF5"/>
<reference evidence="4" key="1">
    <citation type="submission" date="2005-03" db="EMBL/GenBank/DDBJ databases">
        <title>Comparison of the complete genome sequences of Rhodococcus erythropolis PR4 and Rhodococcus opacus B4.</title>
        <authorList>
            <person name="Takarada H."/>
            <person name="Sekine M."/>
            <person name="Hosoyama A."/>
            <person name="Yamada R."/>
            <person name="Fujisawa T."/>
            <person name="Omata S."/>
            <person name="Shimizu A."/>
            <person name="Tsukatani N."/>
            <person name="Tanikawa S."/>
            <person name="Fujita N."/>
            <person name="Harayama S."/>
        </authorList>
    </citation>
    <scope>NUCLEOTIDE SEQUENCE [LARGE SCALE GENOMIC DNA]</scope>
    <source>
        <strain evidence="4">PR4 / NBRC 100887</strain>
    </source>
</reference>
<dbReference type="GO" id="GO:0003676">
    <property type="term" value="F:nucleic acid binding"/>
    <property type="evidence" value="ECO:0007669"/>
    <property type="project" value="InterPro"/>
</dbReference>
<sequence>MTWKNTQTRTSTAEAKRWARAVKARDRFKCVTCGYQGTDGKGDVQADHRQPVAEGGQQYDLANGQTLCTPCHKTKTAEETARGLARTGRKLPPEQHPGTITPPTSHAETPTVQPKHTYAMPWDDPSRSTTDPRISAYGPTGKP</sequence>
<dbReference type="Proteomes" id="UP000002204">
    <property type="component" value="Chromosome"/>
</dbReference>
<protein>
    <recommendedName>
        <fullName evidence="2">HNH nuclease domain-containing protein</fullName>
    </recommendedName>
</protein>
<reference evidence="3 4" key="2">
    <citation type="journal article" date="2006" name="Environ. Microbiol.">
        <title>Sequence analysis of three plasmids harboured in Rhodococcus erythropolis strain PR4.</title>
        <authorList>
            <person name="Sekine M."/>
            <person name="Tanikawa S."/>
            <person name="Omata S."/>
            <person name="Saito M."/>
            <person name="Fujisawa T."/>
            <person name="Tsukatani N."/>
            <person name="Tajima T."/>
            <person name="Sekigawa T."/>
            <person name="Kosugi H."/>
            <person name="Matsuo Y."/>
            <person name="Nishiko R."/>
            <person name="Imamura K."/>
            <person name="Ito M."/>
            <person name="Narita H."/>
            <person name="Tago S."/>
            <person name="Fujita N."/>
            <person name="Harayama S."/>
        </authorList>
    </citation>
    <scope>NUCLEOTIDE SEQUENCE [LARGE SCALE GENOMIC DNA]</scope>
    <source>
        <strain evidence="4">PR4 / NBRC 100887</strain>
    </source>
</reference>
<dbReference type="GO" id="GO:0004519">
    <property type="term" value="F:endonuclease activity"/>
    <property type="evidence" value="ECO:0007669"/>
    <property type="project" value="InterPro"/>
</dbReference>
<dbReference type="eggNOG" id="COG1403">
    <property type="taxonomic scope" value="Bacteria"/>
</dbReference>
<feature type="compositionally biased region" description="Polar residues" evidence="1">
    <location>
        <begin position="101"/>
        <end position="114"/>
    </location>
</feature>
<accession>C0ZMF5</accession>
<dbReference type="HOGENOM" id="CLU_108879_10_0_11"/>
<proteinExistence type="predicted"/>
<dbReference type="SMART" id="SM00507">
    <property type="entry name" value="HNHc"/>
    <property type="match status" value="1"/>
</dbReference>
<evidence type="ECO:0000256" key="1">
    <source>
        <dbReference type="SAM" id="MobiDB-lite"/>
    </source>
</evidence>
<evidence type="ECO:0000259" key="2">
    <source>
        <dbReference type="SMART" id="SM00507"/>
    </source>
</evidence>
<dbReference type="KEGG" id="rer:RER_45050"/>
<dbReference type="CDD" id="cd00085">
    <property type="entry name" value="HNHc"/>
    <property type="match status" value="1"/>
</dbReference>
<gene>
    <name evidence="3" type="ordered locus">RER_45050</name>
</gene>